<dbReference type="EMBL" id="JAQQAF010000009">
    <property type="protein sequence ID" value="KAJ8458546.1"/>
    <property type="molecule type" value="Genomic_DNA"/>
</dbReference>
<protein>
    <recommendedName>
        <fullName evidence="3">Kinesin motor domain-containing protein</fullName>
    </recommendedName>
</protein>
<name>A0AAV8NZB2_ENSVE</name>
<comment type="caution">
    <text evidence="1">The sequence shown here is derived from an EMBL/GenBank/DDBJ whole genome shotgun (WGS) entry which is preliminary data.</text>
</comment>
<gene>
    <name evidence="1" type="ORF">OPV22_031472</name>
</gene>
<evidence type="ECO:0000313" key="1">
    <source>
        <dbReference type="EMBL" id="KAJ8458546.1"/>
    </source>
</evidence>
<dbReference type="Proteomes" id="UP001222027">
    <property type="component" value="Unassembled WGS sequence"/>
</dbReference>
<dbReference type="AlphaFoldDB" id="A0AAV8NZB2"/>
<proteinExistence type="predicted"/>
<organism evidence="1 2">
    <name type="scientific">Ensete ventricosum</name>
    <name type="common">Abyssinian banana</name>
    <name type="synonym">Musa ensete</name>
    <dbReference type="NCBI Taxonomy" id="4639"/>
    <lineage>
        <taxon>Eukaryota</taxon>
        <taxon>Viridiplantae</taxon>
        <taxon>Streptophyta</taxon>
        <taxon>Embryophyta</taxon>
        <taxon>Tracheophyta</taxon>
        <taxon>Spermatophyta</taxon>
        <taxon>Magnoliopsida</taxon>
        <taxon>Liliopsida</taxon>
        <taxon>Zingiberales</taxon>
        <taxon>Musaceae</taxon>
        <taxon>Ensete</taxon>
    </lineage>
</organism>
<evidence type="ECO:0000313" key="2">
    <source>
        <dbReference type="Proteomes" id="UP001222027"/>
    </source>
</evidence>
<reference evidence="1 2" key="1">
    <citation type="submission" date="2022-12" db="EMBL/GenBank/DDBJ databases">
        <title>Chromosome-scale assembly of the Ensete ventricosum genome.</title>
        <authorList>
            <person name="Dussert Y."/>
            <person name="Stocks J."/>
            <person name="Wendawek A."/>
            <person name="Woldeyes F."/>
            <person name="Nichols R.A."/>
            <person name="Borrell J.S."/>
        </authorList>
    </citation>
    <scope>NUCLEOTIDE SEQUENCE [LARGE SCALE GENOMIC DNA]</scope>
    <source>
        <strain evidence="2">cv. Maze</strain>
        <tissue evidence="1">Seeds</tissue>
    </source>
</reference>
<sequence length="129" mass="14462">MSCETLRSPVARIPTPPLSPLSAMLRSSLFPIISLSPLPGSSCRITRMMRPPTSTEPERKVSMLICVTESLTKDHDTFKVSGDYDKGTNLPEMIDEELLQLQDSSSIRFLVRITTTTTTPTCRRYSKRL</sequence>
<evidence type="ECO:0008006" key="3">
    <source>
        <dbReference type="Google" id="ProtNLM"/>
    </source>
</evidence>
<keyword evidence="2" id="KW-1185">Reference proteome</keyword>
<accession>A0AAV8NZB2</accession>